<organism evidence="1 2">
    <name type="scientific">Psychrobacillus insolitus</name>
    <dbReference type="NCBI Taxonomy" id="1461"/>
    <lineage>
        <taxon>Bacteria</taxon>
        <taxon>Bacillati</taxon>
        <taxon>Bacillota</taxon>
        <taxon>Bacilli</taxon>
        <taxon>Bacillales</taxon>
        <taxon>Bacillaceae</taxon>
        <taxon>Psychrobacillus</taxon>
    </lineage>
</organism>
<dbReference type="EMBL" id="QKZI01000001">
    <property type="protein sequence ID" value="PZX07410.1"/>
    <property type="molecule type" value="Genomic_DNA"/>
</dbReference>
<gene>
    <name evidence="1" type="ORF">C7437_101523</name>
</gene>
<dbReference type="OrthoDB" id="583824at2"/>
<accession>A0A2W7MKZ4</accession>
<evidence type="ECO:0000313" key="2">
    <source>
        <dbReference type="Proteomes" id="UP000248646"/>
    </source>
</evidence>
<protein>
    <recommendedName>
        <fullName evidence="3">Zinc-ribbon domain-containing protein</fullName>
    </recommendedName>
</protein>
<dbReference type="RefSeq" id="WP_111438059.1">
    <property type="nucleotide sequence ID" value="NZ_QKZI01000001.1"/>
</dbReference>
<dbReference type="AlphaFoldDB" id="A0A2W7MKZ4"/>
<evidence type="ECO:0000313" key="1">
    <source>
        <dbReference type="EMBL" id="PZX07410.1"/>
    </source>
</evidence>
<proteinExistence type="predicted"/>
<comment type="caution">
    <text evidence="1">The sequence shown here is derived from an EMBL/GenBank/DDBJ whole genome shotgun (WGS) entry which is preliminary data.</text>
</comment>
<reference evidence="1 2" key="1">
    <citation type="submission" date="2018-06" db="EMBL/GenBank/DDBJ databases">
        <title>Genomic Encyclopedia of Type Strains, Phase IV (KMG-IV): sequencing the most valuable type-strain genomes for metagenomic binning, comparative biology and taxonomic classification.</title>
        <authorList>
            <person name="Goeker M."/>
        </authorList>
    </citation>
    <scope>NUCLEOTIDE SEQUENCE [LARGE SCALE GENOMIC DNA]</scope>
    <source>
        <strain evidence="1 2">DSM 5</strain>
    </source>
</reference>
<sequence>MDKKNNKELMSLMWDKQKNKNLLNLEFSDVTTKDNKSMTYWICHFEGRSCSFRKTPNQVYKALYQGSAKCNVCHELPFEKSIMFKKPDRVAKYWNHLKNSEINVFPEYTTPYSNKYVYVHCEKHDWQGKQGCSDLIDHNPCPYCSGKSATADYNLQVIFPEIAKTLHPESMLIECLFLLPVLHSF</sequence>
<dbReference type="Proteomes" id="UP000248646">
    <property type="component" value="Unassembled WGS sequence"/>
</dbReference>
<evidence type="ECO:0008006" key="3">
    <source>
        <dbReference type="Google" id="ProtNLM"/>
    </source>
</evidence>
<keyword evidence="2" id="KW-1185">Reference proteome</keyword>
<name>A0A2W7MKZ4_9BACI</name>